<dbReference type="PANTHER" id="PTHR11481:SF64">
    <property type="entry name" value="FC RECEPTOR-LIKE PROTEIN 4"/>
    <property type="match status" value="1"/>
</dbReference>
<dbReference type="PROSITE" id="PS50835">
    <property type="entry name" value="IG_LIKE"/>
    <property type="match status" value="3"/>
</dbReference>
<sequence>MEVTVLCIRLLLNLFLLLIAGGKRSYSAQEVGDVFLRIDPNKLQFFEYESISLRCVGSHGPSEWRVMKNFPSNSIRWATSAGFLNITPALVSHSGEYVCENKAGERSNAINITITAGDVILESPALPVREGENVTLRCRKRSFPNLPSDFYKDGKLFNTGYLGEVIIDKVSKSDEGLYKCRISSSQGESAENWLTVTADNVILEIPALPVTEGDNLVLPCRTRTSANLPGDFYKDGIFIKTEYSGQITLLNISTSDEGLYKCVISGSGGESPETWLTVTVTVALLLLVGLLHCGKLRVTQQELIVEKKLER</sequence>
<keyword evidence="6" id="KW-1185">Reference proteome</keyword>
<evidence type="ECO:0000256" key="2">
    <source>
        <dbReference type="ARBA" id="ARBA00023157"/>
    </source>
</evidence>
<comment type="caution">
    <text evidence="5">The sequence shown here is derived from an EMBL/GenBank/DDBJ whole genome shotgun (WGS) entry which is preliminary data.</text>
</comment>
<dbReference type="InterPro" id="IPR003599">
    <property type="entry name" value="Ig_sub"/>
</dbReference>
<name>A0AA88IH72_CHASR</name>
<keyword evidence="1 3" id="KW-0732">Signal</keyword>
<feature type="domain" description="Ig-like" evidence="4">
    <location>
        <begin position="49"/>
        <end position="115"/>
    </location>
</feature>
<dbReference type="Pfam" id="PF13895">
    <property type="entry name" value="Ig_2"/>
    <property type="match status" value="1"/>
</dbReference>
<organism evidence="5 6">
    <name type="scientific">Channa striata</name>
    <name type="common">Snakehead murrel</name>
    <name type="synonym">Ophicephalus striatus</name>
    <dbReference type="NCBI Taxonomy" id="64152"/>
    <lineage>
        <taxon>Eukaryota</taxon>
        <taxon>Metazoa</taxon>
        <taxon>Chordata</taxon>
        <taxon>Craniata</taxon>
        <taxon>Vertebrata</taxon>
        <taxon>Euteleostomi</taxon>
        <taxon>Actinopterygii</taxon>
        <taxon>Neopterygii</taxon>
        <taxon>Teleostei</taxon>
        <taxon>Neoteleostei</taxon>
        <taxon>Acanthomorphata</taxon>
        <taxon>Anabantaria</taxon>
        <taxon>Anabantiformes</taxon>
        <taxon>Channoidei</taxon>
        <taxon>Channidae</taxon>
        <taxon>Channa</taxon>
    </lineage>
</organism>
<dbReference type="EMBL" id="JAUPFM010000207">
    <property type="protein sequence ID" value="KAK2810868.1"/>
    <property type="molecule type" value="Genomic_DNA"/>
</dbReference>
<feature type="domain" description="Ig-like" evidence="4">
    <location>
        <begin position="117"/>
        <end position="197"/>
    </location>
</feature>
<dbReference type="InterPro" id="IPR007110">
    <property type="entry name" value="Ig-like_dom"/>
</dbReference>
<proteinExistence type="predicted"/>
<dbReference type="Gene3D" id="2.60.40.10">
    <property type="entry name" value="Immunoglobulins"/>
    <property type="match status" value="3"/>
</dbReference>
<reference evidence="5" key="1">
    <citation type="submission" date="2023-07" db="EMBL/GenBank/DDBJ databases">
        <title>Chromosome-level Genome Assembly of Striped Snakehead (Channa striata).</title>
        <authorList>
            <person name="Liu H."/>
        </authorList>
    </citation>
    <scope>NUCLEOTIDE SEQUENCE</scope>
    <source>
        <strain evidence="5">Gz</strain>
        <tissue evidence="5">Muscle</tissue>
    </source>
</reference>
<evidence type="ECO:0000256" key="3">
    <source>
        <dbReference type="SAM" id="SignalP"/>
    </source>
</evidence>
<protein>
    <recommendedName>
        <fullName evidence="4">Ig-like domain-containing protein</fullName>
    </recommendedName>
</protein>
<evidence type="ECO:0000259" key="4">
    <source>
        <dbReference type="PROSITE" id="PS50835"/>
    </source>
</evidence>
<accession>A0AA88IH72</accession>
<feature type="domain" description="Ig-like" evidence="4">
    <location>
        <begin position="199"/>
        <end position="279"/>
    </location>
</feature>
<evidence type="ECO:0000313" key="6">
    <source>
        <dbReference type="Proteomes" id="UP001187415"/>
    </source>
</evidence>
<dbReference type="InterPro" id="IPR050488">
    <property type="entry name" value="Ig_Fc_receptor"/>
</dbReference>
<dbReference type="GO" id="GO:0004888">
    <property type="term" value="F:transmembrane signaling receptor activity"/>
    <property type="evidence" value="ECO:0007669"/>
    <property type="project" value="TreeGrafter"/>
</dbReference>
<feature type="signal peptide" evidence="3">
    <location>
        <begin position="1"/>
        <end position="22"/>
    </location>
</feature>
<feature type="chain" id="PRO_5041702567" description="Ig-like domain-containing protein" evidence="3">
    <location>
        <begin position="23"/>
        <end position="311"/>
    </location>
</feature>
<dbReference type="GO" id="GO:0006955">
    <property type="term" value="P:immune response"/>
    <property type="evidence" value="ECO:0007669"/>
    <property type="project" value="TreeGrafter"/>
</dbReference>
<dbReference type="SMART" id="SM00408">
    <property type="entry name" value="IGc2"/>
    <property type="match status" value="3"/>
</dbReference>
<dbReference type="InterPro" id="IPR036179">
    <property type="entry name" value="Ig-like_dom_sf"/>
</dbReference>
<dbReference type="AlphaFoldDB" id="A0AA88IH72"/>
<dbReference type="InterPro" id="IPR003598">
    <property type="entry name" value="Ig_sub2"/>
</dbReference>
<dbReference type="InterPro" id="IPR013783">
    <property type="entry name" value="Ig-like_fold"/>
</dbReference>
<dbReference type="SMART" id="SM00409">
    <property type="entry name" value="IG"/>
    <property type="match status" value="3"/>
</dbReference>
<dbReference type="GO" id="GO:0007166">
    <property type="term" value="P:cell surface receptor signaling pathway"/>
    <property type="evidence" value="ECO:0007669"/>
    <property type="project" value="TreeGrafter"/>
</dbReference>
<evidence type="ECO:0000256" key="1">
    <source>
        <dbReference type="ARBA" id="ARBA00022729"/>
    </source>
</evidence>
<dbReference type="GO" id="GO:0009897">
    <property type="term" value="C:external side of plasma membrane"/>
    <property type="evidence" value="ECO:0007669"/>
    <property type="project" value="TreeGrafter"/>
</dbReference>
<dbReference type="SUPFAM" id="SSF48726">
    <property type="entry name" value="Immunoglobulin"/>
    <property type="match status" value="3"/>
</dbReference>
<dbReference type="Proteomes" id="UP001187415">
    <property type="component" value="Unassembled WGS sequence"/>
</dbReference>
<keyword evidence="2" id="KW-1015">Disulfide bond</keyword>
<evidence type="ECO:0000313" key="5">
    <source>
        <dbReference type="EMBL" id="KAK2810868.1"/>
    </source>
</evidence>
<dbReference type="PANTHER" id="PTHR11481">
    <property type="entry name" value="IMMUNOGLOBULIN FC RECEPTOR"/>
    <property type="match status" value="1"/>
</dbReference>
<gene>
    <name evidence="5" type="ORF">Q5P01_000342</name>
</gene>